<proteinExistence type="predicted"/>
<evidence type="ECO:0000313" key="1">
    <source>
        <dbReference type="EMBL" id="KAL2644140.1"/>
    </source>
</evidence>
<organism evidence="1 2">
    <name type="scientific">Riccia fluitans</name>
    <dbReference type="NCBI Taxonomy" id="41844"/>
    <lineage>
        <taxon>Eukaryota</taxon>
        <taxon>Viridiplantae</taxon>
        <taxon>Streptophyta</taxon>
        <taxon>Embryophyta</taxon>
        <taxon>Marchantiophyta</taxon>
        <taxon>Marchantiopsida</taxon>
        <taxon>Marchantiidae</taxon>
        <taxon>Marchantiales</taxon>
        <taxon>Ricciaceae</taxon>
        <taxon>Riccia</taxon>
    </lineage>
</organism>
<name>A0ABD1Z8T3_9MARC</name>
<reference evidence="1 2" key="1">
    <citation type="submission" date="2024-09" db="EMBL/GenBank/DDBJ databases">
        <title>Chromosome-scale assembly of Riccia fluitans.</title>
        <authorList>
            <person name="Paukszto L."/>
            <person name="Sawicki J."/>
            <person name="Karawczyk K."/>
            <person name="Piernik-Szablinska J."/>
            <person name="Szczecinska M."/>
            <person name="Mazdziarz M."/>
        </authorList>
    </citation>
    <scope>NUCLEOTIDE SEQUENCE [LARGE SCALE GENOMIC DNA]</scope>
    <source>
        <strain evidence="1">Rf_01</strain>
        <tissue evidence="1">Aerial parts of the thallus</tissue>
    </source>
</reference>
<keyword evidence="2" id="KW-1185">Reference proteome</keyword>
<dbReference type="EMBL" id="JBHFFA010000002">
    <property type="protein sequence ID" value="KAL2644140.1"/>
    <property type="molecule type" value="Genomic_DNA"/>
</dbReference>
<dbReference type="AlphaFoldDB" id="A0ABD1Z8T3"/>
<dbReference type="Proteomes" id="UP001605036">
    <property type="component" value="Unassembled WGS sequence"/>
</dbReference>
<accession>A0ABD1Z8T3</accession>
<sequence length="96" mass="10901">MEEHLRQMPRQDHLLQKPLSSLPWKALQLELVRVSSWSDTRTPALFRPEPKSPHPPIQTGVYQNLGHNHGHNLDQIPAAVRACTNRGKTLTQGKGR</sequence>
<gene>
    <name evidence="1" type="ORF">R1flu_011727</name>
</gene>
<protein>
    <submittedName>
        <fullName evidence="1">Uncharacterized protein</fullName>
    </submittedName>
</protein>
<evidence type="ECO:0000313" key="2">
    <source>
        <dbReference type="Proteomes" id="UP001605036"/>
    </source>
</evidence>
<comment type="caution">
    <text evidence="1">The sequence shown here is derived from an EMBL/GenBank/DDBJ whole genome shotgun (WGS) entry which is preliminary data.</text>
</comment>